<keyword evidence="2" id="KW-1185">Reference proteome</keyword>
<accession>A0A2U2XHD8</accession>
<name>A0A2U2XHD8_9FLAO</name>
<gene>
    <name evidence="1" type="ORF">DIT68_02780</name>
</gene>
<reference evidence="1 2" key="1">
    <citation type="submission" date="2018-05" db="EMBL/GenBank/DDBJ databases">
        <title>Brumimicrobium oceani sp. nov., isolated from coastal sediment.</title>
        <authorList>
            <person name="Kou Y."/>
        </authorList>
    </citation>
    <scope>NUCLEOTIDE SEQUENCE [LARGE SCALE GENOMIC DNA]</scope>
    <source>
        <strain evidence="1 2">C305</strain>
    </source>
</reference>
<protein>
    <submittedName>
        <fullName evidence="1">Uncharacterized protein</fullName>
    </submittedName>
</protein>
<reference evidence="1 2" key="2">
    <citation type="submission" date="2018-05" db="EMBL/GenBank/DDBJ databases">
        <authorList>
            <person name="Lanie J.A."/>
            <person name="Ng W.-L."/>
            <person name="Kazmierczak K.M."/>
            <person name="Andrzejewski T.M."/>
            <person name="Davidsen T.M."/>
            <person name="Wayne K.J."/>
            <person name="Tettelin H."/>
            <person name="Glass J.I."/>
            <person name="Rusch D."/>
            <person name="Podicherti R."/>
            <person name="Tsui H.-C.T."/>
            <person name="Winkler M.E."/>
        </authorList>
    </citation>
    <scope>NUCLEOTIDE SEQUENCE [LARGE SCALE GENOMIC DNA]</scope>
    <source>
        <strain evidence="1 2">C305</strain>
    </source>
</reference>
<proteinExistence type="predicted"/>
<dbReference type="AlphaFoldDB" id="A0A2U2XHD8"/>
<dbReference type="EMBL" id="QFRJ01000001">
    <property type="protein sequence ID" value="PWH87205.1"/>
    <property type="molecule type" value="Genomic_DNA"/>
</dbReference>
<evidence type="ECO:0000313" key="1">
    <source>
        <dbReference type="EMBL" id="PWH87205.1"/>
    </source>
</evidence>
<evidence type="ECO:0000313" key="2">
    <source>
        <dbReference type="Proteomes" id="UP000245370"/>
    </source>
</evidence>
<comment type="caution">
    <text evidence="1">The sequence shown here is derived from an EMBL/GenBank/DDBJ whole genome shotgun (WGS) entry which is preliminary data.</text>
</comment>
<dbReference type="Proteomes" id="UP000245370">
    <property type="component" value="Unassembled WGS sequence"/>
</dbReference>
<sequence length="126" mass="14891">MIKQKLFENQIHLSIDNEDFSYRIPLKKIGHTIDWKIGEKVSDHIELKHVSKWALKLFTKNVTNEEFISQFKAIVKAYAPDHTIDWEETLMAIQVQNEYNSLIKENKLNEEEIISSLNTKYKLDIT</sequence>
<dbReference type="RefSeq" id="WP_109358284.1">
    <property type="nucleotide sequence ID" value="NZ_QFRJ01000001.1"/>
</dbReference>
<dbReference type="OrthoDB" id="1467566at2"/>
<organism evidence="1 2">
    <name type="scientific">Brumimicrobium oceani</name>
    <dbReference type="NCBI Taxonomy" id="2100725"/>
    <lineage>
        <taxon>Bacteria</taxon>
        <taxon>Pseudomonadati</taxon>
        <taxon>Bacteroidota</taxon>
        <taxon>Flavobacteriia</taxon>
        <taxon>Flavobacteriales</taxon>
        <taxon>Crocinitomicaceae</taxon>
        <taxon>Brumimicrobium</taxon>
    </lineage>
</organism>